<dbReference type="SUPFAM" id="SSF52833">
    <property type="entry name" value="Thioredoxin-like"/>
    <property type="match status" value="1"/>
</dbReference>
<feature type="domain" description="Thioredoxin" evidence="1">
    <location>
        <begin position="34"/>
        <end position="174"/>
    </location>
</feature>
<dbReference type="InterPro" id="IPR017937">
    <property type="entry name" value="Thioredoxin_CS"/>
</dbReference>
<dbReference type="PANTHER" id="PTHR42852">
    <property type="entry name" value="THIOL:DISULFIDE INTERCHANGE PROTEIN DSBE"/>
    <property type="match status" value="1"/>
</dbReference>
<dbReference type="CDD" id="cd02966">
    <property type="entry name" value="TlpA_like_family"/>
    <property type="match status" value="1"/>
</dbReference>
<accession>A0A3B1AFR9</accession>
<dbReference type="Gene3D" id="3.40.30.10">
    <property type="entry name" value="Glutaredoxin"/>
    <property type="match status" value="1"/>
</dbReference>
<dbReference type="InterPro" id="IPR013766">
    <property type="entry name" value="Thioredoxin_domain"/>
</dbReference>
<dbReference type="InterPro" id="IPR050553">
    <property type="entry name" value="Thioredoxin_ResA/DsbE_sf"/>
</dbReference>
<dbReference type="GO" id="GO:0016491">
    <property type="term" value="F:oxidoreductase activity"/>
    <property type="evidence" value="ECO:0007669"/>
    <property type="project" value="InterPro"/>
</dbReference>
<dbReference type="PROSITE" id="PS51352">
    <property type="entry name" value="THIOREDOXIN_2"/>
    <property type="match status" value="1"/>
</dbReference>
<dbReference type="InterPro" id="IPR036249">
    <property type="entry name" value="Thioredoxin-like_sf"/>
</dbReference>
<dbReference type="AlphaFoldDB" id="A0A3B1AFR9"/>
<gene>
    <name evidence="2" type="ORF">MNBD_GAMMA23-1020</name>
</gene>
<organism evidence="2">
    <name type="scientific">hydrothermal vent metagenome</name>
    <dbReference type="NCBI Taxonomy" id="652676"/>
    <lineage>
        <taxon>unclassified sequences</taxon>
        <taxon>metagenomes</taxon>
        <taxon>ecological metagenomes</taxon>
    </lineage>
</organism>
<reference evidence="2" key="1">
    <citation type="submission" date="2018-06" db="EMBL/GenBank/DDBJ databases">
        <authorList>
            <person name="Zhirakovskaya E."/>
        </authorList>
    </citation>
    <scope>NUCLEOTIDE SEQUENCE</scope>
</reference>
<sequence length="176" mass="20390">MKYQKFIFLLILCYLPVTAMAKDSLPEPPKGILKLAPYSAPAIELKDIDGVAFNLSETKKHWVFVHFWASWCGPCRKEMPAIQKMWNILEKEGLKMALINTSEDEDTVFNFIGIYAPNIRALMDRDGQITEKWRPRGLPATYLVDPNGQVRYQALGGRPWETKVYLKFLRRLLKQK</sequence>
<evidence type="ECO:0000313" key="2">
    <source>
        <dbReference type="EMBL" id="VAW91476.1"/>
    </source>
</evidence>
<dbReference type="GO" id="GO:0016209">
    <property type="term" value="F:antioxidant activity"/>
    <property type="evidence" value="ECO:0007669"/>
    <property type="project" value="InterPro"/>
</dbReference>
<dbReference type="InterPro" id="IPR000866">
    <property type="entry name" value="AhpC/TSA"/>
</dbReference>
<dbReference type="PANTHER" id="PTHR42852:SF13">
    <property type="entry name" value="PROTEIN DIPZ"/>
    <property type="match status" value="1"/>
</dbReference>
<evidence type="ECO:0000259" key="1">
    <source>
        <dbReference type="PROSITE" id="PS51352"/>
    </source>
</evidence>
<protein>
    <recommendedName>
        <fullName evidence="1">Thioredoxin domain-containing protein</fullName>
    </recommendedName>
</protein>
<proteinExistence type="predicted"/>
<name>A0A3B1AFR9_9ZZZZ</name>
<dbReference type="Pfam" id="PF00578">
    <property type="entry name" value="AhpC-TSA"/>
    <property type="match status" value="1"/>
</dbReference>
<dbReference type="PROSITE" id="PS00194">
    <property type="entry name" value="THIOREDOXIN_1"/>
    <property type="match status" value="1"/>
</dbReference>
<dbReference type="EMBL" id="UOFT01000011">
    <property type="protein sequence ID" value="VAW91476.1"/>
    <property type="molecule type" value="Genomic_DNA"/>
</dbReference>